<sequence length="475" mass="51153">MTVPSVVPLAHLNGKVEKHANGTTNGNGSHEPLHVLTGSEALRRIREGSLTVEAYARALLNRIQAHDAAVKAWAYLDPAFVLEQARALDRVPAKERGPLHGLPIGVKDAIYTKDMPTEHNSEIYKGSFPQVDSASIMILRDAGALIFGRVVLKGKTVTTEFAAITIGPKTMNPHSPHEIRSPGGSSSGSAAGVADGQIPVALATQTGGSTIRPASYNGIYCIKPTWNAVSREGQKLYSLLLDTLGWYGRSVSDLVLLADIFSLEDDEPSTFNGIRGAKFALCKTNNWHRASEATRQALAKAAALLKAHGAIVEDLELPPSFEPLTDWYLTVLETDGATTFLPEHRVARSKLHESLAVFIDKPAYTRKQTLAAQDGIAALRPEFDAIASQYDAVLTPSAVDEAPYGLEYTGDAVFCADWTALHVPVVNVPGFQGPSGMPVGVSLVAPRFRDRHLLRVAEDVGKIFESEGGWKSRIL</sequence>
<reference evidence="4" key="1">
    <citation type="submission" date="2019-06" db="EMBL/GenBank/DDBJ databases">
        <authorList>
            <person name="Broberg M."/>
        </authorList>
    </citation>
    <scope>NUCLEOTIDE SEQUENCE [LARGE SCALE GENOMIC DNA]</scope>
</reference>
<accession>A0A9N9XXK3</accession>
<feature type="domain" description="Amidase" evidence="2">
    <location>
        <begin position="57"/>
        <end position="454"/>
    </location>
</feature>
<dbReference type="Gene3D" id="3.90.1300.10">
    <property type="entry name" value="Amidase signature (AS) domain"/>
    <property type="match status" value="1"/>
</dbReference>
<dbReference type="InterPro" id="IPR036928">
    <property type="entry name" value="AS_sf"/>
</dbReference>
<dbReference type="OrthoDB" id="6428749at2759"/>
<evidence type="ECO:0000313" key="3">
    <source>
        <dbReference type="EMBL" id="CAG9976065.1"/>
    </source>
</evidence>
<name>A0A9N9XXK3_9HYPO</name>
<feature type="compositionally biased region" description="Low complexity" evidence="1">
    <location>
        <begin position="181"/>
        <end position="191"/>
    </location>
</feature>
<evidence type="ECO:0000313" key="4">
    <source>
        <dbReference type="Proteomes" id="UP000754883"/>
    </source>
</evidence>
<dbReference type="InterPro" id="IPR023631">
    <property type="entry name" value="Amidase_dom"/>
</dbReference>
<dbReference type="EMBL" id="CABFNO020001273">
    <property type="protein sequence ID" value="CAG9976065.1"/>
    <property type="molecule type" value="Genomic_DNA"/>
</dbReference>
<feature type="region of interest" description="Disordered" evidence="1">
    <location>
        <begin position="171"/>
        <end position="191"/>
    </location>
</feature>
<dbReference type="PANTHER" id="PTHR11895:SF151">
    <property type="entry name" value="GLUTAMYL-TRNA(GLN) AMIDOTRANSFERASE SUBUNIT A"/>
    <property type="match status" value="1"/>
</dbReference>
<protein>
    <recommendedName>
        <fullName evidence="2">Amidase domain-containing protein</fullName>
    </recommendedName>
</protein>
<dbReference type="Proteomes" id="UP000754883">
    <property type="component" value="Unassembled WGS sequence"/>
</dbReference>
<proteinExistence type="predicted"/>
<organism evidence="3 4">
    <name type="scientific">Clonostachys byssicola</name>
    <dbReference type="NCBI Taxonomy" id="160290"/>
    <lineage>
        <taxon>Eukaryota</taxon>
        <taxon>Fungi</taxon>
        <taxon>Dikarya</taxon>
        <taxon>Ascomycota</taxon>
        <taxon>Pezizomycotina</taxon>
        <taxon>Sordariomycetes</taxon>
        <taxon>Hypocreomycetidae</taxon>
        <taxon>Hypocreales</taxon>
        <taxon>Bionectriaceae</taxon>
        <taxon>Clonostachys</taxon>
    </lineage>
</organism>
<dbReference type="SUPFAM" id="SSF75304">
    <property type="entry name" value="Amidase signature (AS) enzymes"/>
    <property type="match status" value="1"/>
</dbReference>
<comment type="caution">
    <text evidence="3">The sequence shown here is derived from an EMBL/GenBank/DDBJ whole genome shotgun (WGS) entry which is preliminary data.</text>
</comment>
<dbReference type="Pfam" id="PF01425">
    <property type="entry name" value="Amidase"/>
    <property type="match status" value="1"/>
</dbReference>
<dbReference type="GO" id="GO:0003824">
    <property type="term" value="F:catalytic activity"/>
    <property type="evidence" value="ECO:0007669"/>
    <property type="project" value="InterPro"/>
</dbReference>
<evidence type="ECO:0000259" key="2">
    <source>
        <dbReference type="Pfam" id="PF01425"/>
    </source>
</evidence>
<evidence type="ECO:0000256" key="1">
    <source>
        <dbReference type="SAM" id="MobiDB-lite"/>
    </source>
</evidence>
<dbReference type="InterPro" id="IPR000120">
    <property type="entry name" value="Amidase"/>
</dbReference>
<keyword evidence="4" id="KW-1185">Reference proteome</keyword>
<dbReference type="AlphaFoldDB" id="A0A9N9XXK3"/>
<reference evidence="3 4" key="2">
    <citation type="submission" date="2021-10" db="EMBL/GenBank/DDBJ databases">
        <authorList>
            <person name="Piombo E."/>
        </authorList>
    </citation>
    <scope>NUCLEOTIDE SEQUENCE [LARGE SCALE GENOMIC DNA]</scope>
</reference>
<dbReference type="PANTHER" id="PTHR11895">
    <property type="entry name" value="TRANSAMIDASE"/>
    <property type="match status" value="1"/>
</dbReference>
<gene>
    <name evidence="3" type="ORF">CBYS24578_00014022</name>
</gene>